<comment type="caution">
    <text evidence="2">The sequence shown here is derived from an EMBL/GenBank/DDBJ whole genome shotgun (WGS) entry which is preliminary data.</text>
</comment>
<accession>A0A0S8G6W2</accession>
<evidence type="ECO:0008006" key="4">
    <source>
        <dbReference type="Google" id="ProtNLM"/>
    </source>
</evidence>
<dbReference type="SMART" id="SM00567">
    <property type="entry name" value="EZ_HEAT"/>
    <property type="match status" value="2"/>
</dbReference>
<feature type="compositionally biased region" description="Gly residues" evidence="1">
    <location>
        <begin position="179"/>
        <end position="200"/>
    </location>
</feature>
<dbReference type="Proteomes" id="UP000051096">
    <property type="component" value="Unassembled WGS sequence"/>
</dbReference>
<proteinExistence type="predicted"/>
<dbReference type="InterPro" id="IPR004155">
    <property type="entry name" value="PBS_lyase_HEAT"/>
</dbReference>
<evidence type="ECO:0000256" key="1">
    <source>
        <dbReference type="SAM" id="MobiDB-lite"/>
    </source>
</evidence>
<reference evidence="2 3" key="1">
    <citation type="journal article" date="2015" name="Microbiome">
        <title>Genomic resolution of linkages in carbon, nitrogen, and sulfur cycling among widespread estuary sediment bacteria.</title>
        <authorList>
            <person name="Baker B.J."/>
            <person name="Lazar C.S."/>
            <person name="Teske A.P."/>
            <person name="Dick G.J."/>
        </authorList>
    </citation>
    <scope>NUCLEOTIDE SEQUENCE [LARGE SCALE GENOMIC DNA]</scope>
    <source>
        <strain evidence="2">SM23_60</strain>
    </source>
</reference>
<gene>
    <name evidence="2" type="ORF">AMJ87_11370</name>
</gene>
<dbReference type="AlphaFoldDB" id="A0A0S8G6W2"/>
<dbReference type="InterPro" id="IPR016024">
    <property type="entry name" value="ARM-type_fold"/>
</dbReference>
<name>A0A0S8G6W2_UNCW3</name>
<dbReference type="InterPro" id="IPR011989">
    <property type="entry name" value="ARM-like"/>
</dbReference>
<dbReference type="SUPFAM" id="SSF48371">
    <property type="entry name" value="ARM repeat"/>
    <property type="match status" value="1"/>
</dbReference>
<dbReference type="Pfam" id="PF13646">
    <property type="entry name" value="HEAT_2"/>
    <property type="match status" value="1"/>
</dbReference>
<dbReference type="Gene3D" id="1.25.10.10">
    <property type="entry name" value="Leucine-rich Repeat Variant"/>
    <property type="match status" value="1"/>
</dbReference>
<evidence type="ECO:0000313" key="2">
    <source>
        <dbReference type="EMBL" id="KPK68835.1"/>
    </source>
</evidence>
<dbReference type="EMBL" id="LJUO01000150">
    <property type="protein sequence ID" value="KPK68835.1"/>
    <property type="molecule type" value="Genomic_DNA"/>
</dbReference>
<sequence>MEVSPVLDFLKEVGVGFKSAKSYPPGHPVMERVIDVTMSELLRLYNICATFSLYFLEQTVIFEDERYDITKNAAILGLLEALRKNEINSLSFEPGVTNEDLRNLYETISASRLKVRQHGDAAAMLLSKGTKRIKINAVKFGIQTGKAKQAAHESGKPKDPGAVIADLRALKSLLEKGVGGSGSGGVGKGQGKGAGRGGSGSDADREHGDDVTVDANGVIHVKKSGEPEGGVTIETKQKFTQIITDLSNVAQDSQRPYSEAVARLLNALPPAQRAELFTDLELKPFVLKLFSTLDDDTLSKLLLNKIKGKNQDDIQKIIGAVGAEKVAKVAPSLQEEIPDLNTYLSEFGVLVGELRDKLEGAVSKDDLRATLKSYYSMLESQNPHVRLEGLKSLISLASTFVEHRNFDQAKDVVLRITTAFGQEAVTEVIAKAIDYLVGLYKLSKEAEQENLCSLLLEPFTKILGRGGLPAQFKRKIVRFFGSTNNPAVLPTLFSFLWDSGIYPDVRAAIVPFGKDAVSEALLTLKEAENPALRQKLVDVLKRMGKDSIDMLLEHLDGAEWYLRRSIISILGDIGDRSVVTDLTLYLEDVDDRVRLATVMAFAQLEYDDGLSKALDDASVEIRAEALKGLRKRINKEQVVSLLRLFKGRGETVHAELLKIIKEQNVPEAMESVVDYLHTLENRQDPAAKDLKEMAVAVLLRFDAQKTKSYFEEFMHSKDKTLAHLSQKALERINE</sequence>
<organism evidence="2 3">
    <name type="scientific">candidate division WOR_3 bacterium SM23_60</name>
    <dbReference type="NCBI Taxonomy" id="1703780"/>
    <lineage>
        <taxon>Bacteria</taxon>
        <taxon>Bacteria division WOR-3</taxon>
    </lineage>
</organism>
<protein>
    <recommendedName>
        <fullName evidence="4">HEAT repeat domain-containing protein</fullName>
    </recommendedName>
</protein>
<feature type="region of interest" description="Disordered" evidence="1">
    <location>
        <begin position="179"/>
        <end position="217"/>
    </location>
</feature>
<evidence type="ECO:0000313" key="3">
    <source>
        <dbReference type="Proteomes" id="UP000051096"/>
    </source>
</evidence>